<dbReference type="OrthoDB" id="1491389at2"/>
<gene>
    <name evidence="3" type="ORF">AS033_13525</name>
</gene>
<evidence type="ECO:0000313" key="4">
    <source>
        <dbReference type="Proteomes" id="UP000053797"/>
    </source>
</evidence>
<dbReference type="Gene3D" id="3.60.15.10">
    <property type="entry name" value="Ribonuclease Z/Hydroxyacylglutathione hydrolase-like"/>
    <property type="match status" value="1"/>
</dbReference>
<sequence>MIQMKMPGVTIYQSTLMKTTSTLIETPDCLIVVDPGWLPDEIATIRRDVEIVRRERPLYVVYTHAHFDHILGAYAFTDAIVIASKPFIDVDRQEALKAVQDFNDEFYIDSPVLFPDVTHVIHESETILTIGQTKLIFFLTPGHEATHLSFIVMPLHLLVCGDYASDVEIPLIEHDSSEYLTTLELLESFIYEYEVKLLIPGHGHICDVRTEMIERLHQSYDYILALRAGKESDWAPSWQTTPFMKRLHEKNKRQVKKEQEERLARRHYD</sequence>
<dbReference type="PANTHER" id="PTHR42951:SF4">
    <property type="entry name" value="ACYL-COENZYME A THIOESTERASE MBLAC2"/>
    <property type="match status" value="1"/>
</dbReference>
<dbReference type="SUPFAM" id="SSF56281">
    <property type="entry name" value="Metallo-hydrolase/oxidoreductase"/>
    <property type="match status" value="1"/>
</dbReference>
<comment type="caution">
    <text evidence="3">The sequence shown here is derived from an EMBL/GenBank/DDBJ whole genome shotgun (WGS) entry which is preliminary data.</text>
</comment>
<feature type="domain" description="Metallo-beta-lactamase" evidence="2">
    <location>
        <begin position="18"/>
        <end position="202"/>
    </location>
</feature>
<dbReference type="PANTHER" id="PTHR42951">
    <property type="entry name" value="METALLO-BETA-LACTAMASE DOMAIN-CONTAINING"/>
    <property type="match status" value="1"/>
</dbReference>
<accession>A0A0V8GCY9</accession>
<dbReference type="InterPro" id="IPR050855">
    <property type="entry name" value="NDM-1-like"/>
</dbReference>
<dbReference type="InterPro" id="IPR001279">
    <property type="entry name" value="Metallo-B-lactamas"/>
</dbReference>
<evidence type="ECO:0000256" key="1">
    <source>
        <dbReference type="SAM" id="MobiDB-lite"/>
    </source>
</evidence>
<evidence type="ECO:0000259" key="2">
    <source>
        <dbReference type="SMART" id="SM00849"/>
    </source>
</evidence>
<dbReference type="InterPro" id="IPR036866">
    <property type="entry name" value="RibonucZ/Hydroxyglut_hydro"/>
</dbReference>
<reference evidence="3 4" key="1">
    <citation type="journal article" date="2015" name="Int. J. Syst. Evol. Microbiol.">
        <title>Exiguobacterium enclense sp. nov., isolated from sediment.</title>
        <authorList>
            <person name="Dastager S.G."/>
            <person name="Mawlankar R."/>
            <person name="Sonalkar V.V."/>
            <person name="Thorat M.N."/>
            <person name="Mual P."/>
            <person name="Verma A."/>
            <person name="Krishnamurthi S."/>
            <person name="Tang S.K."/>
            <person name="Li W.J."/>
        </authorList>
    </citation>
    <scope>NUCLEOTIDE SEQUENCE [LARGE SCALE GENOMIC DNA]</scope>
    <source>
        <strain evidence="3 4">NIO-1109</strain>
    </source>
</reference>
<evidence type="ECO:0000313" key="3">
    <source>
        <dbReference type="EMBL" id="KSU48152.1"/>
    </source>
</evidence>
<dbReference type="RefSeq" id="WP_058265756.1">
    <property type="nucleotide sequence ID" value="NZ_FMYN01000005.1"/>
</dbReference>
<name>A0A0V8GCY9_9BACL</name>
<proteinExistence type="predicted"/>
<keyword evidence="3" id="KW-0378">Hydrolase</keyword>
<dbReference type="Pfam" id="PF00753">
    <property type="entry name" value="Lactamase_B"/>
    <property type="match status" value="1"/>
</dbReference>
<feature type="region of interest" description="Disordered" evidence="1">
    <location>
        <begin position="250"/>
        <end position="269"/>
    </location>
</feature>
<dbReference type="Proteomes" id="UP000053797">
    <property type="component" value="Unassembled WGS sequence"/>
</dbReference>
<dbReference type="GO" id="GO:0016787">
    <property type="term" value="F:hydrolase activity"/>
    <property type="evidence" value="ECO:0007669"/>
    <property type="project" value="UniProtKB-KW"/>
</dbReference>
<protein>
    <submittedName>
        <fullName evidence="3">MBL fold metallo-hydrolase</fullName>
    </submittedName>
</protein>
<dbReference type="EMBL" id="LNQL01000005">
    <property type="protein sequence ID" value="KSU48152.1"/>
    <property type="molecule type" value="Genomic_DNA"/>
</dbReference>
<organism evidence="3 4">
    <name type="scientific">Exiguobacterium indicum</name>
    <dbReference type="NCBI Taxonomy" id="296995"/>
    <lineage>
        <taxon>Bacteria</taxon>
        <taxon>Bacillati</taxon>
        <taxon>Bacillota</taxon>
        <taxon>Bacilli</taxon>
        <taxon>Bacillales</taxon>
        <taxon>Bacillales Family XII. Incertae Sedis</taxon>
        <taxon>Exiguobacterium</taxon>
    </lineage>
</organism>
<feature type="compositionally biased region" description="Basic and acidic residues" evidence="1">
    <location>
        <begin position="256"/>
        <end position="269"/>
    </location>
</feature>
<dbReference type="AlphaFoldDB" id="A0A0V8GCY9"/>
<dbReference type="SMART" id="SM00849">
    <property type="entry name" value="Lactamase_B"/>
    <property type="match status" value="1"/>
</dbReference>